<sequence length="61" mass="7177">MWDGSVEAHNNYKFFLDYDRRCDLPVNLPHGHSLWSSLARKCMSHSERRANSWERAANELA</sequence>
<dbReference type="AlphaFoldDB" id="A0A4Q9PTN5"/>
<dbReference type="EMBL" id="ML145132">
    <property type="protein sequence ID" value="TBU57833.1"/>
    <property type="molecule type" value="Genomic_DNA"/>
</dbReference>
<accession>A0A4Q9PTN5</accession>
<feature type="non-terminal residue" evidence="1">
    <location>
        <position position="61"/>
    </location>
</feature>
<protein>
    <submittedName>
        <fullName evidence="1">Uncharacterized protein</fullName>
    </submittedName>
</protein>
<evidence type="ECO:0000313" key="1">
    <source>
        <dbReference type="EMBL" id="TBU57833.1"/>
    </source>
</evidence>
<reference evidence="1 2" key="1">
    <citation type="submission" date="2019-01" db="EMBL/GenBank/DDBJ databases">
        <title>Draft genome sequences of three monokaryotic isolates of the white-rot basidiomycete fungus Dichomitus squalens.</title>
        <authorList>
            <consortium name="DOE Joint Genome Institute"/>
            <person name="Lopez S.C."/>
            <person name="Andreopoulos B."/>
            <person name="Pangilinan J."/>
            <person name="Lipzen A."/>
            <person name="Riley R."/>
            <person name="Ahrendt S."/>
            <person name="Ng V."/>
            <person name="Barry K."/>
            <person name="Daum C."/>
            <person name="Grigoriev I.V."/>
            <person name="Hilden K.S."/>
            <person name="Makela M.R."/>
            <person name="de Vries R.P."/>
        </authorList>
    </citation>
    <scope>NUCLEOTIDE SEQUENCE [LARGE SCALE GENOMIC DNA]</scope>
    <source>
        <strain evidence="1 2">CBS 464.89</strain>
    </source>
</reference>
<gene>
    <name evidence="1" type="ORF">BD310DRAFT_1017459</name>
</gene>
<keyword evidence="2" id="KW-1185">Reference proteome</keyword>
<proteinExistence type="predicted"/>
<dbReference type="Proteomes" id="UP000292082">
    <property type="component" value="Unassembled WGS sequence"/>
</dbReference>
<name>A0A4Q9PTN5_9APHY</name>
<evidence type="ECO:0000313" key="2">
    <source>
        <dbReference type="Proteomes" id="UP000292082"/>
    </source>
</evidence>
<organism evidence="1 2">
    <name type="scientific">Dichomitus squalens</name>
    <dbReference type="NCBI Taxonomy" id="114155"/>
    <lineage>
        <taxon>Eukaryota</taxon>
        <taxon>Fungi</taxon>
        <taxon>Dikarya</taxon>
        <taxon>Basidiomycota</taxon>
        <taxon>Agaricomycotina</taxon>
        <taxon>Agaricomycetes</taxon>
        <taxon>Polyporales</taxon>
        <taxon>Polyporaceae</taxon>
        <taxon>Dichomitus</taxon>
    </lineage>
</organism>